<reference evidence="2" key="1">
    <citation type="journal article" date="2014" name="Front. Microbiol.">
        <title>High frequency of phylogenetically diverse reductive dehalogenase-homologous genes in deep subseafloor sedimentary metagenomes.</title>
        <authorList>
            <person name="Kawai M."/>
            <person name="Futagami T."/>
            <person name="Toyoda A."/>
            <person name="Takaki Y."/>
            <person name="Nishi S."/>
            <person name="Hori S."/>
            <person name="Arai W."/>
            <person name="Tsubouchi T."/>
            <person name="Morono Y."/>
            <person name="Uchiyama I."/>
            <person name="Ito T."/>
            <person name="Fujiyama A."/>
            <person name="Inagaki F."/>
            <person name="Takami H."/>
        </authorList>
    </citation>
    <scope>NUCLEOTIDE SEQUENCE</scope>
    <source>
        <strain evidence="2">Expedition CK06-06</strain>
    </source>
</reference>
<dbReference type="GO" id="GO:0004356">
    <property type="term" value="F:glutamine synthetase activity"/>
    <property type="evidence" value="ECO:0007669"/>
    <property type="project" value="InterPro"/>
</dbReference>
<proteinExistence type="predicted"/>
<feature type="domain" description="GS beta-grasp" evidence="1">
    <location>
        <begin position="31"/>
        <end position="107"/>
    </location>
</feature>
<dbReference type="AlphaFoldDB" id="X0V7S8"/>
<gene>
    <name evidence="2" type="ORF">S01H1_57540</name>
</gene>
<dbReference type="SUPFAM" id="SSF54368">
    <property type="entry name" value="Glutamine synthetase, N-terminal domain"/>
    <property type="match status" value="1"/>
</dbReference>
<dbReference type="GO" id="GO:0006542">
    <property type="term" value="P:glutamine biosynthetic process"/>
    <property type="evidence" value="ECO:0007669"/>
    <property type="project" value="InterPro"/>
</dbReference>
<name>X0V7S8_9ZZZZ</name>
<feature type="non-terminal residue" evidence="2">
    <location>
        <position position="107"/>
    </location>
</feature>
<sequence length="107" mass="12035">MSRVLGCVIMVDFKLTHEEAFEPIDSLLKKWDIKYIRLIVVDLDGNPRAQLIPEYEMKFALTLGIGFDGSSIAGFRDVNESDLVAHPDPSTFLVPMWETPGIATMFC</sequence>
<dbReference type="InterPro" id="IPR036651">
    <property type="entry name" value="Gln_synt_N_sf"/>
</dbReference>
<dbReference type="Gene3D" id="3.10.20.70">
    <property type="entry name" value="Glutamine synthetase, N-terminal domain"/>
    <property type="match status" value="1"/>
</dbReference>
<evidence type="ECO:0000313" key="2">
    <source>
        <dbReference type="EMBL" id="GAG14224.1"/>
    </source>
</evidence>
<dbReference type="InterPro" id="IPR008147">
    <property type="entry name" value="Gln_synt_N"/>
</dbReference>
<dbReference type="PROSITE" id="PS51986">
    <property type="entry name" value="GS_BETA_GRASP"/>
    <property type="match status" value="1"/>
</dbReference>
<dbReference type="Pfam" id="PF03951">
    <property type="entry name" value="Gln-synt_N"/>
    <property type="match status" value="1"/>
</dbReference>
<dbReference type="EMBL" id="BARS01037529">
    <property type="protein sequence ID" value="GAG14224.1"/>
    <property type="molecule type" value="Genomic_DNA"/>
</dbReference>
<protein>
    <recommendedName>
        <fullName evidence="1">GS beta-grasp domain-containing protein</fullName>
    </recommendedName>
</protein>
<comment type="caution">
    <text evidence="2">The sequence shown here is derived from an EMBL/GenBank/DDBJ whole genome shotgun (WGS) entry which is preliminary data.</text>
</comment>
<organism evidence="2">
    <name type="scientific">marine sediment metagenome</name>
    <dbReference type="NCBI Taxonomy" id="412755"/>
    <lineage>
        <taxon>unclassified sequences</taxon>
        <taxon>metagenomes</taxon>
        <taxon>ecological metagenomes</taxon>
    </lineage>
</organism>
<evidence type="ECO:0000259" key="1">
    <source>
        <dbReference type="PROSITE" id="PS51986"/>
    </source>
</evidence>
<accession>X0V7S8</accession>